<name>A0A928VK91_9CYAN</name>
<protein>
    <recommendedName>
        <fullName evidence="4">Secreted protein</fullName>
    </recommendedName>
</protein>
<gene>
    <name evidence="2" type="ORF">IQ266_09090</name>
</gene>
<dbReference type="AlphaFoldDB" id="A0A928VK91"/>
<keyword evidence="3" id="KW-1185">Reference proteome</keyword>
<organism evidence="2 3">
    <name type="scientific">Romeriopsis navalis LEGE 11480</name>
    <dbReference type="NCBI Taxonomy" id="2777977"/>
    <lineage>
        <taxon>Bacteria</taxon>
        <taxon>Bacillati</taxon>
        <taxon>Cyanobacteriota</taxon>
        <taxon>Cyanophyceae</taxon>
        <taxon>Leptolyngbyales</taxon>
        <taxon>Leptolyngbyaceae</taxon>
        <taxon>Romeriopsis</taxon>
        <taxon>Romeriopsis navalis</taxon>
    </lineage>
</organism>
<feature type="signal peptide" evidence="1">
    <location>
        <begin position="1"/>
        <end position="29"/>
    </location>
</feature>
<evidence type="ECO:0000313" key="3">
    <source>
        <dbReference type="Proteomes" id="UP000625316"/>
    </source>
</evidence>
<dbReference type="RefSeq" id="WP_264324702.1">
    <property type="nucleotide sequence ID" value="NZ_JADEXQ010000024.1"/>
</dbReference>
<sequence length="123" mass="13465">MSRFILKLATATGLVGSALCWLMAMPAAANVEQRVSDPMLDINEAQVCVMSEHSRFNLVCERVNQIKDREEITAPIDLAENPDVSPDEFVFSDQESNAAVALFGCDCPTCINALRNLRMMAVG</sequence>
<evidence type="ECO:0000256" key="1">
    <source>
        <dbReference type="SAM" id="SignalP"/>
    </source>
</evidence>
<keyword evidence="1" id="KW-0732">Signal</keyword>
<dbReference type="EMBL" id="JADEXQ010000024">
    <property type="protein sequence ID" value="MBE9029880.1"/>
    <property type="molecule type" value="Genomic_DNA"/>
</dbReference>
<proteinExistence type="predicted"/>
<accession>A0A928VK91</accession>
<feature type="chain" id="PRO_5037618547" description="Secreted protein" evidence="1">
    <location>
        <begin position="30"/>
        <end position="123"/>
    </location>
</feature>
<evidence type="ECO:0008006" key="4">
    <source>
        <dbReference type="Google" id="ProtNLM"/>
    </source>
</evidence>
<reference evidence="2" key="1">
    <citation type="submission" date="2020-10" db="EMBL/GenBank/DDBJ databases">
        <authorList>
            <person name="Castelo-Branco R."/>
            <person name="Eusebio N."/>
            <person name="Adriana R."/>
            <person name="Vieira A."/>
            <person name="Brugerolle De Fraissinette N."/>
            <person name="Rezende De Castro R."/>
            <person name="Schneider M.P."/>
            <person name="Vasconcelos V."/>
            <person name="Leao P.N."/>
        </authorList>
    </citation>
    <scope>NUCLEOTIDE SEQUENCE</scope>
    <source>
        <strain evidence="2">LEGE 11480</strain>
    </source>
</reference>
<comment type="caution">
    <text evidence="2">The sequence shown here is derived from an EMBL/GenBank/DDBJ whole genome shotgun (WGS) entry which is preliminary data.</text>
</comment>
<dbReference type="Proteomes" id="UP000625316">
    <property type="component" value="Unassembled WGS sequence"/>
</dbReference>
<evidence type="ECO:0000313" key="2">
    <source>
        <dbReference type="EMBL" id="MBE9029880.1"/>
    </source>
</evidence>